<accession>A0A7S0YNU5</accession>
<comment type="subcellular location">
    <subcellularLocation>
        <location evidence="1">Membrane</location>
        <topology evidence="1">Multi-pass membrane protein</topology>
    </subcellularLocation>
</comment>
<name>A0A7S0YNU5_9CHLO</name>
<feature type="region of interest" description="Disordered" evidence="6">
    <location>
        <begin position="30"/>
        <end position="49"/>
    </location>
</feature>
<dbReference type="PANTHER" id="PTHR43731:SF26">
    <property type="entry name" value="RHOMBOID-LIKE PROTEIN 10, CHLOROPLASTIC"/>
    <property type="match status" value="1"/>
</dbReference>
<keyword evidence="3 7" id="KW-0812">Transmembrane</keyword>
<dbReference type="GO" id="GO:0004252">
    <property type="term" value="F:serine-type endopeptidase activity"/>
    <property type="evidence" value="ECO:0007669"/>
    <property type="project" value="InterPro"/>
</dbReference>
<dbReference type="GO" id="GO:0016020">
    <property type="term" value="C:membrane"/>
    <property type="evidence" value="ECO:0007669"/>
    <property type="project" value="UniProtKB-SubCell"/>
</dbReference>
<dbReference type="PANTHER" id="PTHR43731">
    <property type="entry name" value="RHOMBOID PROTEASE"/>
    <property type="match status" value="1"/>
</dbReference>
<dbReference type="EMBL" id="HBFM01027752">
    <property type="protein sequence ID" value="CAD8785687.1"/>
    <property type="molecule type" value="Transcribed_RNA"/>
</dbReference>
<sequence>MSSALLFLRQRSRFRFPFRENALGQQGLVSSFHSNGRDENDDKELQQTSSLKKPVIISKTYTPESLLSNSTLPSSWHNPFNTSRVSSSQVLPTSSNTPFTITKSNDRGFYTISNRRSNWMQYINDPDVRMTHALIAANLVAYALTYFDYNYFMNNFSLIPMSVHRHGEWYRLISSGFLHHGVLHLLGNMLSLKWLAPEVERQSGALRTALIYLASAAGGGYLHYLLGPPFSVTCGCSGSIAGFFGAYVMMKLQNRHFLGFGRETLSFIAQVIGINVVLSLLVGGSIAHWSHLGGLLAGSTFMFLFGPRFRWSHGYVEDQPRIGWFRNRS</sequence>
<evidence type="ECO:0000256" key="4">
    <source>
        <dbReference type="ARBA" id="ARBA00022989"/>
    </source>
</evidence>
<evidence type="ECO:0000256" key="3">
    <source>
        <dbReference type="ARBA" id="ARBA00022692"/>
    </source>
</evidence>
<evidence type="ECO:0000259" key="8">
    <source>
        <dbReference type="Pfam" id="PF01694"/>
    </source>
</evidence>
<dbReference type="InterPro" id="IPR022764">
    <property type="entry name" value="Peptidase_S54_rhomboid_dom"/>
</dbReference>
<evidence type="ECO:0000313" key="9">
    <source>
        <dbReference type="EMBL" id="CAD8785687.1"/>
    </source>
</evidence>
<dbReference type="AlphaFoldDB" id="A0A7S0YNU5"/>
<protein>
    <recommendedName>
        <fullName evidence="8">Peptidase S54 rhomboid domain-containing protein</fullName>
    </recommendedName>
</protein>
<evidence type="ECO:0000256" key="7">
    <source>
        <dbReference type="SAM" id="Phobius"/>
    </source>
</evidence>
<feature type="compositionally biased region" description="Basic and acidic residues" evidence="6">
    <location>
        <begin position="35"/>
        <end position="45"/>
    </location>
</feature>
<feature type="domain" description="Peptidase S54 rhomboid" evidence="8">
    <location>
        <begin position="167"/>
        <end position="306"/>
    </location>
</feature>
<dbReference type="Pfam" id="PF01694">
    <property type="entry name" value="Rhomboid"/>
    <property type="match status" value="1"/>
</dbReference>
<organism evidence="9">
    <name type="scientific">Polytomella parva</name>
    <dbReference type="NCBI Taxonomy" id="51329"/>
    <lineage>
        <taxon>Eukaryota</taxon>
        <taxon>Viridiplantae</taxon>
        <taxon>Chlorophyta</taxon>
        <taxon>core chlorophytes</taxon>
        <taxon>Chlorophyceae</taxon>
        <taxon>CS clade</taxon>
        <taxon>Chlamydomonadales</taxon>
        <taxon>Chlamydomonadaceae</taxon>
        <taxon>Polytomella</taxon>
    </lineage>
</organism>
<dbReference type="Gene3D" id="1.20.1540.10">
    <property type="entry name" value="Rhomboid-like"/>
    <property type="match status" value="1"/>
</dbReference>
<proteinExistence type="inferred from homology"/>
<reference evidence="9" key="1">
    <citation type="submission" date="2021-01" db="EMBL/GenBank/DDBJ databases">
        <authorList>
            <person name="Corre E."/>
            <person name="Pelletier E."/>
            <person name="Niang G."/>
            <person name="Scheremetjew M."/>
            <person name="Finn R."/>
            <person name="Kale V."/>
            <person name="Holt S."/>
            <person name="Cochrane G."/>
            <person name="Meng A."/>
            <person name="Brown T."/>
            <person name="Cohen L."/>
        </authorList>
    </citation>
    <scope>NUCLEOTIDE SEQUENCE</scope>
    <source>
        <strain evidence="9">SAG 63-3</strain>
    </source>
</reference>
<evidence type="ECO:0000256" key="1">
    <source>
        <dbReference type="ARBA" id="ARBA00004141"/>
    </source>
</evidence>
<comment type="similarity">
    <text evidence="2">Belongs to the peptidase S54 family.</text>
</comment>
<evidence type="ECO:0000256" key="5">
    <source>
        <dbReference type="ARBA" id="ARBA00023136"/>
    </source>
</evidence>
<gene>
    <name evidence="9" type="ORF">PPAR00522_LOCUS17946</name>
</gene>
<keyword evidence="4 7" id="KW-1133">Transmembrane helix</keyword>
<dbReference type="InterPro" id="IPR035952">
    <property type="entry name" value="Rhomboid-like_sf"/>
</dbReference>
<dbReference type="SUPFAM" id="SSF144091">
    <property type="entry name" value="Rhomboid-like"/>
    <property type="match status" value="1"/>
</dbReference>
<evidence type="ECO:0000256" key="6">
    <source>
        <dbReference type="SAM" id="MobiDB-lite"/>
    </source>
</evidence>
<dbReference type="InterPro" id="IPR050925">
    <property type="entry name" value="Rhomboid_protease_S54"/>
</dbReference>
<keyword evidence="5 7" id="KW-0472">Membrane</keyword>
<evidence type="ECO:0000256" key="2">
    <source>
        <dbReference type="ARBA" id="ARBA00009045"/>
    </source>
</evidence>
<feature type="transmembrane region" description="Helical" evidence="7">
    <location>
        <begin position="230"/>
        <end position="252"/>
    </location>
</feature>
<feature type="transmembrane region" description="Helical" evidence="7">
    <location>
        <begin position="264"/>
        <end position="282"/>
    </location>
</feature>